<dbReference type="Proteomes" id="UP001500432">
    <property type="component" value="Unassembled WGS sequence"/>
</dbReference>
<protein>
    <submittedName>
        <fullName evidence="2">Uncharacterized protein</fullName>
    </submittedName>
</protein>
<sequence>MRVRQVAPLPGQKPTAELSLDGVPRTSFEADPDPDARRALPAPVGHQDLARAVMSLRGRTMRPVLP</sequence>
<comment type="caution">
    <text evidence="2">The sequence shown here is derived from an EMBL/GenBank/DDBJ whole genome shotgun (WGS) entry which is preliminary data.</text>
</comment>
<name>A0ABN3C0K0_9MICC</name>
<dbReference type="EMBL" id="BAAAQW010000011">
    <property type="protein sequence ID" value="GAA2202729.1"/>
    <property type="molecule type" value="Genomic_DNA"/>
</dbReference>
<proteinExistence type="predicted"/>
<reference evidence="2 3" key="1">
    <citation type="journal article" date="2019" name="Int. J. Syst. Evol. Microbiol.">
        <title>The Global Catalogue of Microorganisms (GCM) 10K type strain sequencing project: providing services to taxonomists for standard genome sequencing and annotation.</title>
        <authorList>
            <consortium name="The Broad Institute Genomics Platform"/>
            <consortium name="The Broad Institute Genome Sequencing Center for Infectious Disease"/>
            <person name="Wu L."/>
            <person name="Ma J."/>
        </authorList>
    </citation>
    <scope>NUCLEOTIDE SEQUENCE [LARGE SCALE GENOMIC DNA]</scope>
    <source>
        <strain evidence="2 3">JCM 16034</strain>
    </source>
</reference>
<evidence type="ECO:0000313" key="2">
    <source>
        <dbReference type="EMBL" id="GAA2202729.1"/>
    </source>
</evidence>
<organism evidence="2 3">
    <name type="scientific">Sinomonas flava</name>
    <dbReference type="NCBI Taxonomy" id="496857"/>
    <lineage>
        <taxon>Bacteria</taxon>
        <taxon>Bacillati</taxon>
        <taxon>Actinomycetota</taxon>
        <taxon>Actinomycetes</taxon>
        <taxon>Micrococcales</taxon>
        <taxon>Micrococcaceae</taxon>
        <taxon>Sinomonas</taxon>
    </lineage>
</organism>
<evidence type="ECO:0000313" key="3">
    <source>
        <dbReference type="Proteomes" id="UP001500432"/>
    </source>
</evidence>
<accession>A0ABN3C0K0</accession>
<gene>
    <name evidence="2" type="ORF">GCM10009849_32310</name>
</gene>
<evidence type="ECO:0000256" key="1">
    <source>
        <dbReference type="SAM" id="MobiDB-lite"/>
    </source>
</evidence>
<keyword evidence="3" id="KW-1185">Reference proteome</keyword>
<feature type="region of interest" description="Disordered" evidence="1">
    <location>
        <begin position="1"/>
        <end position="44"/>
    </location>
</feature>